<reference evidence="2" key="2">
    <citation type="submission" date="2024-04" db="EMBL/GenBank/DDBJ databases">
        <authorList>
            <person name="Chen Y."/>
            <person name="Shah S."/>
            <person name="Dougan E. K."/>
            <person name="Thang M."/>
            <person name="Chan C."/>
        </authorList>
    </citation>
    <scope>NUCLEOTIDE SEQUENCE [LARGE SCALE GENOMIC DNA]</scope>
</reference>
<dbReference type="GO" id="GO:0003964">
    <property type="term" value="F:RNA-directed DNA polymerase activity"/>
    <property type="evidence" value="ECO:0007669"/>
    <property type="project" value="UniProtKB-KW"/>
</dbReference>
<evidence type="ECO:0000313" key="4">
    <source>
        <dbReference type="Proteomes" id="UP001152797"/>
    </source>
</evidence>
<keyword evidence="4" id="KW-1185">Reference proteome</keyword>
<reference evidence="1" key="1">
    <citation type="submission" date="2022-10" db="EMBL/GenBank/DDBJ databases">
        <authorList>
            <person name="Chen Y."/>
            <person name="Dougan E. K."/>
            <person name="Chan C."/>
            <person name="Rhodes N."/>
            <person name="Thang M."/>
        </authorList>
    </citation>
    <scope>NUCLEOTIDE SEQUENCE</scope>
</reference>
<evidence type="ECO:0000313" key="2">
    <source>
        <dbReference type="EMBL" id="CAL1159464.1"/>
    </source>
</evidence>
<dbReference type="AlphaFoldDB" id="A0A9P1DB25"/>
<keyword evidence="3" id="KW-0695">RNA-directed DNA polymerase</keyword>
<dbReference type="Proteomes" id="UP001152797">
    <property type="component" value="Unassembled WGS sequence"/>
</dbReference>
<dbReference type="EMBL" id="CAMXCT010003759">
    <property type="protein sequence ID" value="CAI4006089.1"/>
    <property type="molecule type" value="Genomic_DNA"/>
</dbReference>
<protein>
    <submittedName>
        <fullName evidence="3">LINE-1 reverse transcriptase-like</fullName>
    </submittedName>
</protein>
<organism evidence="1">
    <name type="scientific">Cladocopium goreaui</name>
    <dbReference type="NCBI Taxonomy" id="2562237"/>
    <lineage>
        <taxon>Eukaryota</taxon>
        <taxon>Sar</taxon>
        <taxon>Alveolata</taxon>
        <taxon>Dinophyceae</taxon>
        <taxon>Suessiales</taxon>
        <taxon>Symbiodiniaceae</taxon>
        <taxon>Cladocopium</taxon>
    </lineage>
</organism>
<dbReference type="EMBL" id="CAMXCT020003759">
    <property type="protein sequence ID" value="CAL1159464.1"/>
    <property type="molecule type" value="Genomic_DNA"/>
</dbReference>
<sequence>MCSFCQNNVDPSAPPVLREWPDCRLECDSTPLGYEKTQNGWQCSPGYAGIPQASCRPSSRCGAELHLEGCNPIVPCLRPTFGDDVCRFVADCPDRLQPGGSCMVRCQLPYEGEATTAQCPHDNTRPTGEAIWARPNCSFHVCPDPAVFSVNYTKDAGSPVGWRCSDAMTGRAQKLGPSWDRIFCVWGGCSCCNPQKR</sequence>
<evidence type="ECO:0000313" key="1">
    <source>
        <dbReference type="EMBL" id="CAI4006089.1"/>
    </source>
</evidence>
<dbReference type="EMBL" id="CAMXCT030003759">
    <property type="protein sequence ID" value="CAL4793401.1"/>
    <property type="molecule type" value="Genomic_DNA"/>
</dbReference>
<keyword evidence="3" id="KW-0808">Transferase</keyword>
<proteinExistence type="predicted"/>
<evidence type="ECO:0000313" key="3">
    <source>
        <dbReference type="EMBL" id="CAL4793401.1"/>
    </source>
</evidence>
<name>A0A9P1DB25_9DINO</name>
<keyword evidence="3" id="KW-0548">Nucleotidyltransferase</keyword>
<comment type="caution">
    <text evidence="1">The sequence shown here is derived from an EMBL/GenBank/DDBJ whole genome shotgun (WGS) entry which is preliminary data.</text>
</comment>
<accession>A0A9P1DB25</accession>
<gene>
    <name evidence="1" type="ORF">C1SCF055_LOCUS31761</name>
</gene>